<dbReference type="Pfam" id="PF02230">
    <property type="entry name" value="Abhydrolase_2"/>
    <property type="match status" value="1"/>
</dbReference>
<name>A0A3P1VB57_9STRE</name>
<evidence type="ECO:0000259" key="1">
    <source>
        <dbReference type="Pfam" id="PF02230"/>
    </source>
</evidence>
<comment type="caution">
    <text evidence="2">The sequence shown here is derived from an EMBL/GenBank/DDBJ whole genome shotgun (WGS) entry which is preliminary data.</text>
</comment>
<dbReference type="InterPro" id="IPR003140">
    <property type="entry name" value="PLipase/COase/thioEstase"/>
</dbReference>
<accession>A0A3P1VB57</accession>
<evidence type="ECO:0000313" key="3">
    <source>
        <dbReference type="Proteomes" id="UP000281771"/>
    </source>
</evidence>
<dbReference type="EMBL" id="RQZA01000004">
    <property type="protein sequence ID" value="RRD31389.1"/>
    <property type="molecule type" value="Genomic_DNA"/>
</dbReference>
<keyword evidence="3" id="KW-1185">Reference proteome</keyword>
<dbReference type="Gene3D" id="3.40.50.1820">
    <property type="entry name" value="alpha/beta hydrolase"/>
    <property type="match status" value="1"/>
</dbReference>
<reference evidence="2 3" key="1">
    <citation type="submission" date="2018-11" db="EMBL/GenBank/DDBJ databases">
        <title>Genomes From Bacteria Associated with the Canine Oral Cavity: a Test Case for Automated Genome-Based Taxonomic Assignment.</title>
        <authorList>
            <person name="Coil D.A."/>
            <person name="Jospin G."/>
            <person name="Darling A.E."/>
            <person name="Wallis C."/>
            <person name="Davis I.J."/>
            <person name="Harris S."/>
            <person name="Eisen J.A."/>
            <person name="Holcombe L.J."/>
            <person name="O'Flynn C."/>
        </authorList>
    </citation>
    <scope>NUCLEOTIDE SEQUENCE [LARGE SCALE GENOMIC DNA]</scope>
    <source>
        <strain evidence="2 3">OH4621_COT-116</strain>
    </source>
</reference>
<dbReference type="RefSeq" id="WP_124776939.1">
    <property type="nucleotide sequence ID" value="NZ_RQZA01000004.1"/>
</dbReference>
<gene>
    <name evidence="2" type="ORF">EII38_06305</name>
</gene>
<dbReference type="AlphaFoldDB" id="A0A3P1VB57"/>
<dbReference type="SUPFAM" id="SSF53474">
    <property type="entry name" value="alpha/beta-Hydrolases"/>
    <property type="match status" value="1"/>
</dbReference>
<protein>
    <submittedName>
        <fullName evidence="2">Carboxylesterase</fullName>
    </submittedName>
</protein>
<proteinExistence type="predicted"/>
<dbReference type="STRING" id="1123309.GCA_000377005_00840"/>
<dbReference type="Proteomes" id="UP000281771">
    <property type="component" value="Unassembled WGS sequence"/>
</dbReference>
<feature type="domain" description="Phospholipase/carboxylesterase/thioesterase" evidence="1">
    <location>
        <begin position="72"/>
        <end position="178"/>
    </location>
</feature>
<sequence>MKHIYHHTSSEAPTFVVLHGTGGNETSLLPALEHLKTSSNILSIRGNVNENGALRFFARQAEGVYDLDSLDREMLHLREFILKSSQEYGFRMDKVILFGFSNGANIGIHLLLHQPNEFNFGIFMAPLYPLEVEKEQDFSHKKVYLSMGRMDPICSMENNQELLHLFDRLGIDLELDWVTTHELTSSIVVGYTNWFTKHFH</sequence>
<evidence type="ECO:0000313" key="2">
    <source>
        <dbReference type="EMBL" id="RRD31389.1"/>
    </source>
</evidence>
<organism evidence="2 3">
    <name type="scientific">Streptococcus minor</name>
    <dbReference type="NCBI Taxonomy" id="229549"/>
    <lineage>
        <taxon>Bacteria</taxon>
        <taxon>Bacillati</taxon>
        <taxon>Bacillota</taxon>
        <taxon>Bacilli</taxon>
        <taxon>Lactobacillales</taxon>
        <taxon>Streptococcaceae</taxon>
        <taxon>Streptococcus</taxon>
    </lineage>
</organism>
<dbReference type="InterPro" id="IPR029058">
    <property type="entry name" value="AB_hydrolase_fold"/>
</dbReference>
<dbReference type="GO" id="GO:0016787">
    <property type="term" value="F:hydrolase activity"/>
    <property type="evidence" value="ECO:0007669"/>
    <property type="project" value="InterPro"/>
</dbReference>